<dbReference type="AlphaFoldDB" id="A0A2I0U011"/>
<evidence type="ECO:0000313" key="2">
    <source>
        <dbReference type="Proteomes" id="UP000233556"/>
    </source>
</evidence>
<proteinExistence type="predicted"/>
<sequence length="86" mass="9723">MFLLNRALEGEGQSYKYHQELSTKKRLNNVTHGTKAFGKEEEVPTIGLQVVLEKAMRDACHRFLCSCHITVSISSLLEATLWDTKA</sequence>
<protein>
    <submittedName>
        <fullName evidence="1">Uncharacterized protein</fullName>
    </submittedName>
</protein>
<evidence type="ECO:0000313" key="1">
    <source>
        <dbReference type="EMBL" id="PKU39365.1"/>
    </source>
</evidence>
<gene>
    <name evidence="1" type="ORF">llap_10332</name>
</gene>
<dbReference type="Proteomes" id="UP000233556">
    <property type="component" value="Unassembled WGS sequence"/>
</dbReference>
<organism evidence="1 2">
    <name type="scientific">Limosa lapponica baueri</name>
    <dbReference type="NCBI Taxonomy" id="1758121"/>
    <lineage>
        <taxon>Eukaryota</taxon>
        <taxon>Metazoa</taxon>
        <taxon>Chordata</taxon>
        <taxon>Craniata</taxon>
        <taxon>Vertebrata</taxon>
        <taxon>Euteleostomi</taxon>
        <taxon>Archelosauria</taxon>
        <taxon>Archosauria</taxon>
        <taxon>Dinosauria</taxon>
        <taxon>Saurischia</taxon>
        <taxon>Theropoda</taxon>
        <taxon>Coelurosauria</taxon>
        <taxon>Aves</taxon>
        <taxon>Neognathae</taxon>
        <taxon>Neoaves</taxon>
        <taxon>Charadriiformes</taxon>
        <taxon>Scolopacidae</taxon>
        <taxon>Limosa</taxon>
    </lineage>
</organism>
<dbReference type="EMBL" id="KZ506508">
    <property type="protein sequence ID" value="PKU39365.1"/>
    <property type="molecule type" value="Genomic_DNA"/>
</dbReference>
<dbReference type="OrthoDB" id="10540543at2759"/>
<reference evidence="2" key="2">
    <citation type="submission" date="2017-12" db="EMBL/GenBank/DDBJ databases">
        <title>Genome sequence of the Bar-tailed Godwit (Limosa lapponica baueri).</title>
        <authorList>
            <person name="Lima N.C.B."/>
            <person name="Parody-Merino A.M."/>
            <person name="Battley P.F."/>
            <person name="Fidler A.E."/>
            <person name="Prosdocimi F."/>
        </authorList>
    </citation>
    <scope>NUCLEOTIDE SEQUENCE [LARGE SCALE GENOMIC DNA]</scope>
</reference>
<accession>A0A2I0U011</accession>
<keyword evidence="2" id="KW-1185">Reference proteome</keyword>
<name>A0A2I0U011_LIMLA</name>
<reference evidence="2" key="1">
    <citation type="submission" date="2017-11" db="EMBL/GenBank/DDBJ databases">
        <authorList>
            <person name="Lima N.C."/>
            <person name="Parody-Merino A.M."/>
            <person name="Battley P.F."/>
            <person name="Fidler A.E."/>
            <person name="Prosdocimi F."/>
        </authorList>
    </citation>
    <scope>NUCLEOTIDE SEQUENCE [LARGE SCALE GENOMIC DNA]</scope>
</reference>